<accession>A0ABV6C4S4</accession>
<evidence type="ECO:0000313" key="2">
    <source>
        <dbReference type="EMBL" id="MFC0082698.1"/>
    </source>
</evidence>
<evidence type="ECO:0000256" key="1">
    <source>
        <dbReference type="SAM" id="MobiDB-lite"/>
    </source>
</evidence>
<dbReference type="Proteomes" id="UP001589788">
    <property type="component" value="Unassembled WGS sequence"/>
</dbReference>
<protein>
    <submittedName>
        <fullName evidence="2">DUF6687 family protein</fullName>
    </submittedName>
</protein>
<comment type="caution">
    <text evidence="2">The sequence shown here is derived from an EMBL/GenBank/DDBJ whole genome shotgun (WGS) entry which is preliminary data.</text>
</comment>
<gene>
    <name evidence="2" type="ORF">ACFFRE_11200</name>
</gene>
<dbReference type="InterPro" id="IPR046509">
    <property type="entry name" value="DUF6687"/>
</dbReference>
<dbReference type="EMBL" id="JBHLYQ010000138">
    <property type="protein sequence ID" value="MFC0082698.1"/>
    <property type="molecule type" value="Genomic_DNA"/>
</dbReference>
<keyword evidence="3" id="KW-1185">Reference proteome</keyword>
<feature type="non-terminal residue" evidence="2">
    <location>
        <position position="1"/>
    </location>
</feature>
<sequence>EELAGWRASERALAAGQVVLSEEPGRDLLVVRPRAGRWPVGGGLGDLPVHPAALHSASPRSRVCLVGEDRLVCWFRYETWVRLGRGRPSGMRPRVDLGPLAAELSAWPDGGGPWRFPGPAAVVPRLTPAGPVADPEAVLDRLRAELDRRDRQLPAWDPEARSPVPAAPTG</sequence>
<evidence type="ECO:0000313" key="3">
    <source>
        <dbReference type="Proteomes" id="UP001589788"/>
    </source>
</evidence>
<name>A0ABV6C4S4_9ACTN</name>
<proteinExistence type="predicted"/>
<reference evidence="2 3" key="1">
    <citation type="submission" date="2024-09" db="EMBL/GenBank/DDBJ databases">
        <authorList>
            <person name="Sun Q."/>
            <person name="Mori K."/>
        </authorList>
    </citation>
    <scope>NUCLEOTIDE SEQUENCE [LARGE SCALE GENOMIC DNA]</scope>
    <source>
        <strain evidence="2 3">JCM 15389</strain>
    </source>
</reference>
<dbReference type="Pfam" id="PF20392">
    <property type="entry name" value="DUF6687"/>
    <property type="match status" value="1"/>
</dbReference>
<feature type="region of interest" description="Disordered" evidence="1">
    <location>
        <begin position="149"/>
        <end position="170"/>
    </location>
</feature>
<organism evidence="2 3">
    <name type="scientific">Aciditerrimonas ferrireducens</name>
    <dbReference type="NCBI Taxonomy" id="667306"/>
    <lineage>
        <taxon>Bacteria</taxon>
        <taxon>Bacillati</taxon>
        <taxon>Actinomycetota</taxon>
        <taxon>Acidimicrobiia</taxon>
        <taxon>Acidimicrobiales</taxon>
        <taxon>Acidimicrobiaceae</taxon>
        <taxon>Aciditerrimonas</taxon>
    </lineage>
</organism>
<dbReference type="RefSeq" id="WP_377790324.1">
    <property type="nucleotide sequence ID" value="NZ_JBHLYQ010000138.1"/>
</dbReference>